<dbReference type="OrthoDB" id="13646at10239"/>
<dbReference type="KEGG" id="vg:5580339"/>
<reference evidence="1 2" key="3">
    <citation type="journal article" date="2006" name="Virology">
        <title>Complete nucleotide sequence and genome analysis of bacteriophage BFK20--a lytic phage of the industrial producer Brevibacterium flavum.</title>
        <authorList>
            <person name="Bukovska G."/>
            <person name="Klucar L."/>
            <person name="Vlcek C."/>
            <person name="Adamovic J."/>
            <person name="Turna J."/>
            <person name="Timko J."/>
        </authorList>
    </citation>
    <scope>NUCLEOTIDE SEQUENCE [LARGE SCALE GENOMIC DNA]</scope>
</reference>
<reference evidence="1 2" key="1">
    <citation type="journal article" date="1992" name="J. Gen. Microbiol.">
        <title>Characterization of bacteriophage BFK20 from Brevibacterium flavum.</title>
        <authorList>
            <person name="Koptides M."/>
            <person name="Barak I."/>
            <person name="Sisova M."/>
            <person name="Baloghova E."/>
            <person name="Ugorcakova J."/>
        </authorList>
    </citation>
    <scope>NUCLEOTIDE SEQUENCE [LARGE SCALE GENOMIC DNA]</scope>
</reference>
<reference evidence="1 2" key="2">
    <citation type="journal article" date="1994" name="Acta Virol.">
        <title>Characterization and sequence analysis of the F2 promoter from corynephage BFK20.</title>
        <authorList>
            <person name="Koptides M."/>
            <person name="Ugorcakova J."/>
            <person name="Baloghova E."/>
            <person name="Bukovska G."/>
            <person name="Timko J."/>
        </authorList>
    </citation>
    <scope>NUCLEOTIDE SEQUENCE [LARGE SCALE GENOMIC DNA]</scope>
</reference>
<reference evidence="1 2" key="4">
    <citation type="journal article" date="2007" name="Virology">
        <title>Transcriptional profiling of bacteriophage BFK20: coexpression interrogated by "guilt-by-association" algorithm.</title>
        <authorList>
            <person name="Majtan T."/>
            <person name="Halgasova N."/>
            <person name="Bukovska G."/>
            <person name="Timko J."/>
        </authorList>
    </citation>
    <scope>NUCLEOTIDE SEQUENCE [LARGE SCALE GENOMIC DNA]</scope>
</reference>
<dbReference type="RefSeq" id="YP_001456739.1">
    <property type="nucleotide sequence ID" value="NC_009799.3"/>
</dbReference>
<keyword evidence="2" id="KW-1185">Reference proteome</keyword>
<dbReference type="GeneID" id="5580339"/>
<gene>
    <name evidence="1" type="primary">ORF9</name>
</gene>
<accession>Q9MBJ6</accession>
<dbReference type="Proteomes" id="UP000001531">
    <property type="component" value="Segment"/>
</dbReference>
<evidence type="ECO:0000313" key="2">
    <source>
        <dbReference type="Proteomes" id="UP000001531"/>
    </source>
</evidence>
<name>Q9MBJ6_9CAUD</name>
<evidence type="ECO:0000313" key="1">
    <source>
        <dbReference type="EMBL" id="CAB93914.2"/>
    </source>
</evidence>
<sequence length="118" mass="13062">MTVIFVNAVTVLRAREVGSVYSSEKTLTWDDPVRIDVPFLVSVQPRGSTEGGTDRPTVVSAWWMCTPPGTDLDLRPEDRVELATGLQLEVVGQPLRWPDPVNQDQVHHVEANLEVVDG</sequence>
<dbReference type="EMBL" id="AJ278322">
    <property type="protein sequence ID" value="CAB93914.2"/>
    <property type="molecule type" value="Genomic_DNA"/>
</dbReference>
<protein>
    <submittedName>
        <fullName evidence="1">Gp9</fullName>
    </submittedName>
</protein>
<organism evidence="1 2">
    <name type="scientific">Corynebacterium phage BFK20</name>
    <dbReference type="NCBI Taxonomy" id="28358"/>
    <lineage>
        <taxon>Viruses</taxon>
        <taxon>Duplodnaviria</taxon>
        <taxon>Heunggongvirae</taxon>
        <taxon>Uroviricota</taxon>
        <taxon>Caudoviricetes</taxon>
        <taxon>Sasvirus</taxon>
        <taxon>Sasvirus BFK20</taxon>
    </lineage>
</organism>
<proteinExistence type="predicted"/>